<gene>
    <name evidence="3" type="ORF">SE37_06100</name>
</gene>
<feature type="coiled-coil region" evidence="1">
    <location>
        <begin position="311"/>
        <end position="366"/>
    </location>
</feature>
<dbReference type="Gene3D" id="3.40.50.300">
    <property type="entry name" value="P-loop containing nucleotide triphosphate hydrolases"/>
    <property type="match status" value="2"/>
</dbReference>
<name>A0A0C1QVN1_9BACT</name>
<evidence type="ECO:0000259" key="2">
    <source>
        <dbReference type="Pfam" id="PF13476"/>
    </source>
</evidence>
<dbReference type="SUPFAM" id="SSF52540">
    <property type="entry name" value="P-loop containing nucleoside triphosphate hydrolases"/>
    <property type="match status" value="2"/>
</dbReference>
<proteinExistence type="predicted"/>
<organism evidence="3 4">
    <name type="scientific">Geobacter soli</name>
    <dbReference type="NCBI Taxonomy" id="1510391"/>
    <lineage>
        <taxon>Bacteria</taxon>
        <taxon>Pseudomonadati</taxon>
        <taxon>Thermodesulfobacteriota</taxon>
        <taxon>Desulfuromonadia</taxon>
        <taxon>Geobacterales</taxon>
        <taxon>Geobacteraceae</taxon>
        <taxon>Geobacter</taxon>
    </lineage>
</organism>
<dbReference type="PANTHER" id="PTHR32114:SF2">
    <property type="entry name" value="ABC TRANSPORTER ABCH.3"/>
    <property type="match status" value="1"/>
</dbReference>
<accession>A0A0C1QVN1</accession>
<reference evidence="3 4" key="1">
    <citation type="submission" date="2015-01" db="EMBL/GenBank/DDBJ databases">
        <title>Genome sequence of the anaerobic bacterium Geobacter soli GSS01, a dissimilatory Fe(III) reducer from soil.</title>
        <authorList>
            <person name="Yang G."/>
            <person name="Zhou S."/>
        </authorList>
    </citation>
    <scope>NUCLEOTIDE SEQUENCE [LARGE SCALE GENOMIC DNA]</scope>
    <source>
        <strain evidence="3 4">GSS01</strain>
    </source>
</reference>
<dbReference type="EMBL" id="JXBL01000001">
    <property type="protein sequence ID" value="KIE42221.1"/>
    <property type="molecule type" value="Genomic_DNA"/>
</dbReference>
<comment type="caution">
    <text evidence="3">The sequence shown here is derived from an EMBL/GenBank/DDBJ whole genome shotgun (WGS) entry which is preliminary data.</text>
</comment>
<dbReference type="Proteomes" id="UP000031433">
    <property type="component" value="Unassembled WGS sequence"/>
</dbReference>
<dbReference type="RefSeq" id="WP_039644583.1">
    <property type="nucleotide sequence ID" value="NZ_JXBL01000001.1"/>
</dbReference>
<dbReference type="GO" id="GO:0006302">
    <property type="term" value="P:double-strand break repair"/>
    <property type="evidence" value="ECO:0007669"/>
    <property type="project" value="InterPro"/>
</dbReference>
<evidence type="ECO:0000313" key="4">
    <source>
        <dbReference type="Proteomes" id="UP000031433"/>
    </source>
</evidence>
<dbReference type="PANTHER" id="PTHR32114">
    <property type="entry name" value="ABC TRANSPORTER ABCH.3"/>
    <property type="match status" value="1"/>
</dbReference>
<dbReference type="AlphaFoldDB" id="A0A0C1QVN1"/>
<protein>
    <submittedName>
        <fullName evidence="3">Nuclease SbcCD subunit C</fullName>
    </submittedName>
</protein>
<dbReference type="InterPro" id="IPR027417">
    <property type="entry name" value="P-loop_NTPase"/>
</dbReference>
<sequence length="813" mass="91678">MRILSIHLKNIKSHRDTELTFSAGINVLSGPNGVGKSTVFEAIGYALFGVDARDFVSNVDRFLSIGTKKGEIAVTFSTDANETWRVTRTVGTPTKWLLAKAQGGAFEVEEHARLEETEARIAELLGLNNGRPLAEQFKLVIGPFQNEFLGPFVIKQPTKRQEAFDEILGIDAWRKTYKSTSALLSAVQEKIKIIAVEIEAKEAQVVVLPEREDELAKIKTDAEALRKVLSSQTDALRDVEKQLIELDGQEKGIAALQAEIQILANRITDGEGKIRDQRQRVGEAEKASGVLDQTRPGKEAFERAESRLAELVSKDKQRREIEKDVARLENETQRLTQTVEHEQKEIEGEGRRLNEEEDALAKARSELKPDRMVVDTAGRLSGLRDEVNGVRSEKGLLEGRRIGLLEGQEKLGEGSCPFFKEPCRNVAGTTPKDVFTTRIAALDRKMQALTEALGKLSVEVADAEAAEKQLAALAVRSRELDKQATALAERRARNEKRAATLLALSTQQAEAAARAKVRKEDLQVFVGLDREIENATAERGRFQADRDAYHAHEKDALDLDNRRQTLEKMLRLLEELQKHLIGKKEELARLQEIYNPDRHKDARDQKDRLVAQVASLAQQIENLEKDQKRLEDEIGKLKLLKDEIARKQSERNSFELKEKLVKFLRNQVFKNVSAQLSERFREEISLRADRIYRTIAETDEELVWGENYQIVLRDMADGVVRERSDDQLSGGQTMSAVVALRLALLQTIGARIAFFDEPTSNLDASRRENLATAFRAIDVGREEVTEHWYDQLFLISHDVAFTEITDQMIQLGE</sequence>
<feature type="coiled-coil region" evidence="1">
    <location>
        <begin position="439"/>
        <end position="483"/>
    </location>
</feature>
<feature type="coiled-coil region" evidence="1">
    <location>
        <begin position="184"/>
        <end position="266"/>
    </location>
</feature>
<evidence type="ECO:0000313" key="3">
    <source>
        <dbReference type="EMBL" id="KIE42221.1"/>
    </source>
</evidence>
<keyword evidence="4" id="KW-1185">Reference proteome</keyword>
<dbReference type="InterPro" id="IPR038729">
    <property type="entry name" value="Rad50/SbcC_AAA"/>
</dbReference>
<keyword evidence="1" id="KW-0175">Coiled coil</keyword>
<dbReference type="Pfam" id="PF13476">
    <property type="entry name" value="AAA_23"/>
    <property type="match status" value="1"/>
</dbReference>
<feature type="domain" description="Rad50/SbcC-type AAA" evidence="2">
    <location>
        <begin position="5"/>
        <end position="263"/>
    </location>
</feature>
<evidence type="ECO:0000256" key="1">
    <source>
        <dbReference type="SAM" id="Coils"/>
    </source>
</evidence>
<dbReference type="GO" id="GO:0016887">
    <property type="term" value="F:ATP hydrolysis activity"/>
    <property type="evidence" value="ECO:0007669"/>
    <property type="project" value="InterPro"/>
</dbReference>
<feature type="coiled-coil region" evidence="1">
    <location>
        <begin position="556"/>
        <end position="657"/>
    </location>
</feature>